<proteinExistence type="predicted"/>
<sequence length="405" mass="44129">MTGKVLSGKCAKGLPPKQSDCFLPDAAYVPAVNMSAYPVPLTYDAVANSSIVSQAGSGLNSSLSRMPPQKMLYGYGPAAAQSVSTANRNNSAKRPEPCLPHATLTGCKSYQAFEHTTDYRPLTSSVLALHASPKPQQMTKLQCHARQTKSQPPLHMHNGFAKPSHLTATYPTSSALSLGAGGPSPSVYHLHHPKPKSKPDPMTFPNITSSTFESDMASTGFLGISKTHEQRWTKPPLQTKSNSHGIPGTSQQQIRKPLLALSQPHTTTSQPTLPALYSMPEPIHQSFSAHFPQLQQQQHLAYVPRQSDPDYTFPWSCNNGFSTSSGQPPHPQLLKQQHHWGSQQLAHTMPNQLIMSTLSLEPSAGHQSTAYHSHPTLPINSNTSFARPKKHVHFADQPNYCKVHV</sequence>
<dbReference type="EMBL" id="KZ303513">
    <property type="protein sequence ID" value="PIA14800.1"/>
    <property type="molecule type" value="Genomic_DNA"/>
</dbReference>
<gene>
    <name evidence="2" type="ORF">COEREDRAFT_82533</name>
</gene>
<keyword evidence="3" id="KW-1185">Reference proteome</keyword>
<feature type="region of interest" description="Disordered" evidence="1">
    <location>
        <begin position="320"/>
        <end position="342"/>
    </location>
</feature>
<reference evidence="2 3" key="1">
    <citation type="journal article" date="2015" name="Genome Biol. Evol.">
        <title>Phylogenomic analyses indicate that early fungi evolved digesting cell walls of algal ancestors of land plants.</title>
        <authorList>
            <person name="Chang Y."/>
            <person name="Wang S."/>
            <person name="Sekimoto S."/>
            <person name="Aerts A.L."/>
            <person name="Choi C."/>
            <person name="Clum A."/>
            <person name="LaButti K.M."/>
            <person name="Lindquist E.A."/>
            <person name="Yee Ngan C."/>
            <person name="Ohm R.A."/>
            <person name="Salamov A.A."/>
            <person name="Grigoriev I.V."/>
            <person name="Spatafora J.W."/>
            <person name="Berbee M.L."/>
        </authorList>
    </citation>
    <scope>NUCLEOTIDE SEQUENCE [LARGE SCALE GENOMIC DNA]</scope>
    <source>
        <strain evidence="2 3">NRRL 1564</strain>
    </source>
</reference>
<dbReference type="OrthoDB" id="5584562at2759"/>
<evidence type="ECO:0000256" key="1">
    <source>
        <dbReference type="SAM" id="MobiDB-lite"/>
    </source>
</evidence>
<evidence type="ECO:0000313" key="3">
    <source>
        <dbReference type="Proteomes" id="UP000242474"/>
    </source>
</evidence>
<dbReference type="AlphaFoldDB" id="A0A2G5B724"/>
<evidence type="ECO:0000313" key="2">
    <source>
        <dbReference type="EMBL" id="PIA14800.1"/>
    </source>
</evidence>
<protein>
    <submittedName>
        <fullName evidence="2">Uncharacterized protein</fullName>
    </submittedName>
</protein>
<name>A0A2G5B724_COERN</name>
<dbReference type="Proteomes" id="UP000242474">
    <property type="component" value="Unassembled WGS sequence"/>
</dbReference>
<accession>A0A2G5B724</accession>
<organism evidence="2 3">
    <name type="scientific">Coemansia reversa (strain ATCC 12441 / NRRL 1564)</name>
    <dbReference type="NCBI Taxonomy" id="763665"/>
    <lineage>
        <taxon>Eukaryota</taxon>
        <taxon>Fungi</taxon>
        <taxon>Fungi incertae sedis</taxon>
        <taxon>Zoopagomycota</taxon>
        <taxon>Kickxellomycotina</taxon>
        <taxon>Kickxellomycetes</taxon>
        <taxon>Kickxellales</taxon>
        <taxon>Kickxellaceae</taxon>
        <taxon>Coemansia</taxon>
    </lineage>
</organism>